<accession>A0AB34J3E3</accession>
<evidence type="ECO:0000313" key="3">
    <source>
        <dbReference type="EMBL" id="KAL1510742.1"/>
    </source>
</evidence>
<comment type="caution">
    <text evidence="3">The sequence shown here is derived from an EMBL/GenBank/DDBJ whole genome shotgun (WGS) entry which is preliminary data.</text>
</comment>
<dbReference type="AlphaFoldDB" id="A0AB34J3E3"/>
<feature type="region of interest" description="Disordered" evidence="1">
    <location>
        <begin position="81"/>
        <end position="111"/>
    </location>
</feature>
<evidence type="ECO:0008006" key="5">
    <source>
        <dbReference type="Google" id="ProtNLM"/>
    </source>
</evidence>
<protein>
    <recommendedName>
        <fullName evidence="5">Clathrin light chain</fullName>
    </recommendedName>
</protein>
<dbReference type="EMBL" id="JBGBPQ010000015">
    <property type="protein sequence ID" value="KAL1510742.1"/>
    <property type="molecule type" value="Genomic_DNA"/>
</dbReference>
<dbReference type="InterPro" id="IPR049226">
    <property type="entry name" value="DUF6823"/>
</dbReference>
<keyword evidence="2" id="KW-0732">Signal</keyword>
<evidence type="ECO:0000256" key="2">
    <source>
        <dbReference type="SAM" id="SignalP"/>
    </source>
</evidence>
<proteinExistence type="predicted"/>
<reference evidence="3 4" key="1">
    <citation type="journal article" date="2024" name="Science">
        <title>Giant polyketide synthase enzymes in the biosynthesis of giant marine polyether toxins.</title>
        <authorList>
            <person name="Fallon T.R."/>
            <person name="Shende V.V."/>
            <person name="Wierzbicki I.H."/>
            <person name="Pendleton A.L."/>
            <person name="Watervoot N.F."/>
            <person name="Auber R.P."/>
            <person name="Gonzalez D.J."/>
            <person name="Wisecaver J.H."/>
            <person name="Moore B.S."/>
        </authorList>
    </citation>
    <scope>NUCLEOTIDE SEQUENCE [LARGE SCALE GENOMIC DNA]</scope>
    <source>
        <strain evidence="3 4">12B1</strain>
    </source>
</reference>
<name>A0AB34J3E3_PRYPA</name>
<dbReference type="Pfam" id="PF20709">
    <property type="entry name" value="DUF6823"/>
    <property type="match status" value="1"/>
</dbReference>
<evidence type="ECO:0000313" key="4">
    <source>
        <dbReference type="Proteomes" id="UP001515480"/>
    </source>
</evidence>
<keyword evidence="4" id="KW-1185">Reference proteome</keyword>
<evidence type="ECO:0000256" key="1">
    <source>
        <dbReference type="SAM" id="MobiDB-lite"/>
    </source>
</evidence>
<feature type="chain" id="PRO_5044225267" description="Clathrin light chain" evidence="2">
    <location>
        <begin position="23"/>
        <end position="177"/>
    </location>
</feature>
<gene>
    <name evidence="3" type="ORF">AB1Y20_007029</name>
</gene>
<dbReference type="Proteomes" id="UP001515480">
    <property type="component" value="Unassembled WGS sequence"/>
</dbReference>
<sequence length="177" mass="19549">MALVLLPALLLPSLLLPTNLHSSPCRPVQRAPAPLAGLFDFLKETPEQKAAKDRAFAEQQEMLARRRNPERMAEYMAEVEARRAAGSSTDRELKELQKGDGTGADKLESWKKMKEAGMVKGVDDTERDAGSSRLGSEGLIAERIDEKLPYIDDGYVDENAPDPMKALGKLFGRKDPK</sequence>
<feature type="signal peptide" evidence="2">
    <location>
        <begin position="1"/>
        <end position="22"/>
    </location>
</feature>
<organism evidence="3 4">
    <name type="scientific">Prymnesium parvum</name>
    <name type="common">Toxic golden alga</name>
    <dbReference type="NCBI Taxonomy" id="97485"/>
    <lineage>
        <taxon>Eukaryota</taxon>
        <taxon>Haptista</taxon>
        <taxon>Haptophyta</taxon>
        <taxon>Prymnesiophyceae</taxon>
        <taxon>Prymnesiales</taxon>
        <taxon>Prymnesiaceae</taxon>
        <taxon>Prymnesium</taxon>
    </lineage>
</organism>